<dbReference type="InterPro" id="IPR011527">
    <property type="entry name" value="ABC1_TM_dom"/>
</dbReference>
<accession>A0A096BHE1</accession>
<dbReference type="Gene3D" id="3.40.50.300">
    <property type="entry name" value="P-loop containing nucleotide triphosphate hydrolases"/>
    <property type="match status" value="1"/>
</dbReference>
<dbReference type="SUPFAM" id="SSF90123">
    <property type="entry name" value="ABC transporter transmembrane region"/>
    <property type="match status" value="1"/>
</dbReference>
<organism evidence="11 12">
    <name type="scientific">Caloranaerobacter azorensis H53214</name>
    <dbReference type="NCBI Taxonomy" id="1156417"/>
    <lineage>
        <taxon>Bacteria</taxon>
        <taxon>Bacillati</taxon>
        <taxon>Bacillota</taxon>
        <taxon>Tissierellia</taxon>
        <taxon>Tissierellales</taxon>
        <taxon>Thermohalobacteraceae</taxon>
        <taxon>Caloranaerobacter</taxon>
    </lineage>
</organism>
<feature type="domain" description="ABC transmembrane type-1" evidence="10">
    <location>
        <begin position="38"/>
        <end position="318"/>
    </location>
</feature>
<dbReference type="Pfam" id="PF00005">
    <property type="entry name" value="ABC_tran"/>
    <property type="match status" value="1"/>
</dbReference>
<evidence type="ECO:0000259" key="9">
    <source>
        <dbReference type="PROSITE" id="PS50893"/>
    </source>
</evidence>
<evidence type="ECO:0000256" key="2">
    <source>
        <dbReference type="ARBA" id="ARBA00022448"/>
    </source>
</evidence>
<feature type="transmembrane region" description="Helical" evidence="8">
    <location>
        <begin position="151"/>
        <end position="169"/>
    </location>
</feature>
<dbReference type="Pfam" id="PF00664">
    <property type="entry name" value="ABC_membrane"/>
    <property type="match status" value="1"/>
</dbReference>
<evidence type="ECO:0000256" key="5">
    <source>
        <dbReference type="ARBA" id="ARBA00022840"/>
    </source>
</evidence>
<feature type="transmembrane region" description="Helical" evidence="8">
    <location>
        <begin position="175"/>
        <end position="197"/>
    </location>
</feature>
<dbReference type="PANTHER" id="PTHR43394:SF1">
    <property type="entry name" value="ATP-BINDING CASSETTE SUB-FAMILY B MEMBER 10, MITOCHONDRIAL"/>
    <property type="match status" value="1"/>
</dbReference>
<dbReference type="PROSITE" id="PS00211">
    <property type="entry name" value="ABC_TRANSPORTER_1"/>
    <property type="match status" value="1"/>
</dbReference>
<reference evidence="11 12" key="1">
    <citation type="submission" date="2013-12" db="EMBL/GenBank/DDBJ databases">
        <title>Draft genome sequence of Caloranaerobacter sp. H53214.</title>
        <authorList>
            <person name="Jiang L.J."/>
            <person name="Shao Z.Z."/>
            <person name="Long M.N."/>
        </authorList>
    </citation>
    <scope>NUCLEOTIDE SEQUENCE [LARGE SCALE GENOMIC DNA]</scope>
    <source>
        <strain evidence="11 12">H53214</strain>
    </source>
</reference>
<evidence type="ECO:0000313" key="11">
    <source>
        <dbReference type="EMBL" id="KGG80580.1"/>
    </source>
</evidence>
<evidence type="ECO:0000256" key="4">
    <source>
        <dbReference type="ARBA" id="ARBA00022741"/>
    </source>
</evidence>
<dbReference type="PROSITE" id="PS50893">
    <property type="entry name" value="ABC_TRANSPORTER_2"/>
    <property type="match status" value="1"/>
</dbReference>
<keyword evidence="7 8" id="KW-0472">Membrane</keyword>
<dbReference type="RefSeq" id="WP_035163042.1">
    <property type="nucleotide sequence ID" value="NZ_AZTB01000020.1"/>
</dbReference>
<evidence type="ECO:0000256" key="1">
    <source>
        <dbReference type="ARBA" id="ARBA00004651"/>
    </source>
</evidence>
<dbReference type="GO" id="GO:0005886">
    <property type="term" value="C:plasma membrane"/>
    <property type="evidence" value="ECO:0007669"/>
    <property type="project" value="UniProtKB-SubCell"/>
</dbReference>
<evidence type="ECO:0000256" key="3">
    <source>
        <dbReference type="ARBA" id="ARBA00022692"/>
    </source>
</evidence>
<dbReference type="InterPro" id="IPR027417">
    <property type="entry name" value="P-loop_NTPase"/>
</dbReference>
<dbReference type="PROSITE" id="PS50929">
    <property type="entry name" value="ABC_TM1F"/>
    <property type="match status" value="1"/>
</dbReference>
<comment type="subcellular location">
    <subcellularLocation>
        <location evidence="1">Cell membrane</location>
        <topology evidence="1">Multi-pass membrane protein</topology>
    </subcellularLocation>
</comment>
<dbReference type="AlphaFoldDB" id="A0A096BHE1"/>
<feature type="transmembrane region" description="Helical" evidence="8">
    <location>
        <begin position="31"/>
        <end position="51"/>
    </location>
</feature>
<evidence type="ECO:0000256" key="8">
    <source>
        <dbReference type="SAM" id="Phobius"/>
    </source>
</evidence>
<keyword evidence="2" id="KW-0813">Transport</keyword>
<feature type="transmembrane region" description="Helical" evidence="8">
    <location>
        <begin position="71"/>
        <end position="89"/>
    </location>
</feature>
<proteinExistence type="predicted"/>
<dbReference type="Gene3D" id="1.20.1560.10">
    <property type="entry name" value="ABC transporter type 1, transmembrane domain"/>
    <property type="match status" value="1"/>
</dbReference>
<dbReference type="FunFam" id="3.40.50.300:FF:000287">
    <property type="entry name" value="Multidrug ABC transporter ATP-binding protein"/>
    <property type="match status" value="1"/>
</dbReference>
<dbReference type="SUPFAM" id="SSF52540">
    <property type="entry name" value="P-loop containing nucleoside triphosphate hydrolases"/>
    <property type="match status" value="1"/>
</dbReference>
<evidence type="ECO:0000256" key="7">
    <source>
        <dbReference type="ARBA" id="ARBA00023136"/>
    </source>
</evidence>
<dbReference type="InterPro" id="IPR003593">
    <property type="entry name" value="AAA+_ATPase"/>
</dbReference>
<comment type="caution">
    <text evidence="11">The sequence shown here is derived from an EMBL/GenBank/DDBJ whole genome shotgun (WGS) entry which is preliminary data.</text>
</comment>
<evidence type="ECO:0000256" key="6">
    <source>
        <dbReference type="ARBA" id="ARBA00022989"/>
    </source>
</evidence>
<dbReference type="InterPro" id="IPR003439">
    <property type="entry name" value="ABC_transporter-like_ATP-bd"/>
</dbReference>
<keyword evidence="4" id="KW-0547">Nucleotide-binding</keyword>
<dbReference type="InterPro" id="IPR039421">
    <property type="entry name" value="Type_1_exporter"/>
</dbReference>
<dbReference type="PANTHER" id="PTHR43394">
    <property type="entry name" value="ATP-DEPENDENT PERMEASE MDL1, MITOCHONDRIAL"/>
    <property type="match status" value="1"/>
</dbReference>
<sequence length="597" mass="67959">MAKNTVRQDEKLNEIVKRDIIKRLYSYLKPYKFEVFQVLVLMGVVIGVNLLNPYFFRLGIDEYIANKDIKGLFLLGGLVILINIVSMICSRWRIKKMARITNNILVTIRHQLYEHIQKLSFEFFDNRPNGKIIARIIGDVNSLNNLFTSSVTNLIPDLVTLIAVVVIMISMNLKLALVSLVTLPFLLVFMFLVEVTCRKRWQLFRKKNSNMKGYIYENFSGIRVVQSFAAQDKTSRGFSEILAELNAAFIKAAKASDLFWPLVEISWGVGSVIVFWYGVKLLNTGEISVGLLVAFISYISMFWRPIMNLSNFYNNLITNMAAAERIFEIMDIKPDIEDKKGAKTMPKIKGNVVFRHVNFSYDDNEIVLKDINFSVKAGETIALVGPTGAGKTTIVNLIARFYDVDSGEVLIDGYNVSDVRLETLRSQMGIMLQDTFLFSGTIKENIRYGKLDATDEEIIKAAKAAYAHDFIMKLPNGYDTDINERGTRLSVGQRQLIAFARALLADPRILILDEATSSIDTHTERLVQKGIERLLKGRTSFVIAHRLSTIQNADRIFVIDDGKIKEMGNHDELMRMKGIYYNLFMSQFKFLDNKKAV</sequence>
<dbReference type="Proteomes" id="UP000029622">
    <property type="component" value="Unassembled WGS sequence"/>
</dbReference>
<feature type="domain" description="ABC transporter" evidence="9">
    <location>
        <begin position="352"/>
        <end position="586"/>
    </location>
</feature>
<name>A0A096BHE1_9FIRM</name>
<keyword evidence="3 8" id="KW-0812">Transmembrane</keyword>
<dbReference type="GO" id="GO:0016887">
    <property type="term" value="F:ATP hydrolysis activity"/>
    <property type="evidence" value="ECO:0007669"/>
    <property type="project" value="InterPro"/>
</dbReference>
<dbReference type="GO" id="GO:0015421">
    <property type="term" value="F:ABC-type oligopeptide transporter activity"/>
    <property type="evidence" value="ECO:0007669"/>
    <property type="project" value="TreeGrafter"/>
</dbReference>
<dbReference type="SMART" id="SM00382">
    <property type="entry name" value="AAA"/>
    <property type="match status" value="1"/>
</dbReference>
<evidence type="ECO:0000313" key="12">
    <source>
        <dbReference type="Proteomes" id="UP000029622"/>
    </source>
</evidence>
<dbReference type="InterPro" id="IPR036640">
    <property type="entry name" value="ABC1_TM_sf"/>
</dbReference>
<feature type="transmembrane region" description="Helical" evidence="8">
    <location>
        <begin position="285"/>
        <end position="303"/>
    </location>
</feature>
<dbReference type="CDD" id="cd18545">
    <property type="entry name" value="ABC_6TM_YknV_like"/>
    <property type="match status" value="1"/>
</dbReference>
<keyword evidence="5 11" id="KW-0067">ATP-binding</keyword>
<dbReference type="GO" id="GO:0005524">
    <property type="term" value="F:ATP binding"/>
    <property type="evidence" value="ECO:0007669"/>
    <property type="project" value="UniProtKB-KW"/>
</dbReference>
<evidence type="ECO:0000259" key="10">
    <source>
        <dbReference type="PROSITE" id="PS50929"/>
    </source>
</evidence>
<protein>
    <submittedName>
        <fullName evidence="11">Multidrug ABC transporter ATP-binding protein</fullName>
    </submittedName>
</protein>
<keyword evidence="6 8" id="KW-1133">Transmembrane helix</keyword>
<dbReference type="STRING" id="1156417.Y919_05270"/>
<feature type="transmembrane region" description="Helical" evidence="8">
    <location>
        <begin position="258"/>
        <end position="279"/>
    </location>
</feature>
<gene>
    <name evidence="11" type="ORF">Y919_05270</name>
</gene>
<dbReference type="EMBL" id="AZTB01000020">
    <property type="protein sequence ID" value="KGG80580.1"/>
    <property type="molecule type" value="Genomic_DNA"/>
</dbReference>
<dbReference type="InterPro" id="IPR017871">
    <property type="entry name" value="ABC_transporter-like_CS"/>
</dbReference>